<dbReference type="SUPFAM" id="SSF50978">
    <property type="entry name" value="WD40 repeat-like"/>
    <property type="match status" value="2"/>
</dbReference>
<dbReference type="GO" id="GO:0032797">
    <property type="term" value="C:SMN complex"/>
    <property type="evidence" value="ECO:0007669"/>
    <property type="project" value="TreeGrafter"/>
</dbReference>
<protein>
    <submittedName>
        <fullName evidence="7">Gem-associated protein 5 isoform X1</fullName>
    </submittedName>
</protein>
<dbReference type="PANTHER" id="PTHR46362:SF1">
    <property type="entry name" value="GEM-ASSOCIATED PROTEIN 5"/>
    <property type="match status" value="1"/>
</dbReference>
<dbReference type="InterPro" id="IPR056432">
    <property type="entry name" value="Beta-prop_GEMI5_1st"/>
</dbReference>
<dbReference type="Gene3D" id="2.130.10.10">
    <property type="entry name" value="YVTN repeat-like/Quinoprotein amine dehydrogenase"/>
    <property type="match status" value="2"/>
</dbReference>
<evidence type="ECO:0000259" key="5">
    <source>
        <dbReference type="Pfam" id="PF23775"/>
    </source>
</evidence>
<dbReference type="SMART" id="SM00320">
    <property type="entry name" value="WD40"/>
    <property type="match status" value="11"/>
</dbReference>
<keyword evidence="6" id="KW-1185">Reference proteome</keyword>
<feature type="domain" description="Gem-associated protein 5 TPR" evidence="4">
    <location>
        <begin position="816"/>
        <end position="1022"/>
    </location>
</feature>
<dbReference type="PANTHER" id="PTHR46362">
    <property type="entry name" value="GEM-ASSOCIATED PROTEIN 5"/>
    <property type="match status" value="1"/>
</dbReference>
<reference evidence="7" key="1">
    <citation type="submission" date="2025-08" db="UniProtKB">
        <authorList>
            <consortium name="RefSeq"/>
        </authorList>
    </citation>
    <scope>IDENTIFICATION</scope>
</reference>
<evidence type="ECO:0000256" key="2">
    <source>
        <dbReference type="SAM" id="MobiDB-lite"/>
    </source>
</evidence>
<dbReference type="GO" id="GO:0005634">
    <property type="term" value="C:nucleus"/>
    <property type="evidence" value="ECO:0007669"/>
    <property type="project" value="TreeGrafter"/>
</dbReference>
<dbReference type="InterPro" id="IPR056424">
    <property type="entry name" value="Beta-prop_GEMI5_2nd"/>
</dbReference>
<feature type="repeat" description="WD" evidence="1">
    <location>
        <begin position="647"/>
        <end position="689"/>
    </location>
</feature>
<evidence type="ECO:0000313" key="7">
    <source>
        <dbReference type="RefSeq" id="XP_015605679.1"/>
    </source>
</evidence>
<organism evidence="6 7">
    <name type="scientific">Cephus cinctus</name>
    <name type="common">Wheat stem sawfly</name>
    <dbReference type="NCBI Taxonomy" id="211228"/>
    <lineage>
        <taxon>Eukaryota</taxon>
        <taxon>Metazoa</taxon>
        <taxon>Ecdysozoa</taxon>
        <taxon>Arthropoda</taxon>
        <taxon>Hexapoda</taxon>
        <taxon>Insecta</taxon>
        <taxon>Pterygota</taxon>
        <taxon>Neoptera</taxon>
        <taxon>Endopterygota</taxon>
        <taxon>Hymenoptera</taxon>
        <taxon>Cephoidea</taxon>
        <taxon>Cephidae</taxon>
        <taxon>Cephus</taxon>
    </lineage>
</organism>
<dbReference type="InterPro" id="IPR001680">
    <property type="entry name" value="WD40_rpt"/>
</dbReference>
<dbReference type="InterPro" id="IPR056421">
    <property type="entry name" value="TPR_GEMI5"/>
</dbReference>
<feature type="domain" description="Gem-associated protein 5 first beta-propeller" evidence="3">
    <location>
        <begin position="147"/>
        <end position="200"/>
    </location>
</feature>
<dbReference type="GeneID" id="107272741"/>
<feature type="domain" description="Gem-associated protein 5 second beta-propeller" evidence="5">
    <location>
        <begin position="373"/>
        <end position="671"/>
    </location>
</feature>
<feature type="compositionally biased region" description="Basic residues" evidence="2">
    <location>
        <begin position="697"/>
        <end position="707"/>
    </location>
</feature>
<dbReference type="InterPro" id="IPR036322">
    <property type="entry name" value="WD40_repeat_dom_sf"/>
</dbReference>
<name>A0AAJ7CA18_CEPCN</name>
<evidence type="ECO:0000259" key="3">
    <source>
        <dbReference type="Pfam" id="PF23770"/>
    </source>
</evidence>
<evidence type="ECO:0000256" key="1">
    <source>
        <dbReference type="PROSITE-ProRule" id="PRU00221"/>
    </source>
</evidence>
<dbReference type="Pfam" id="PF00400">
    <property type="entry name" value="WD40"/>
    <property type="match status" value="1"/>
</dbReference>
<dbReference type="CTD" id="37335"/>
<dbReference type="Pfam" id="PF23770">
    <property type="entry name" value="Beta-prop_RIG_1st"/>
    <property type="match status" value="1"/>
</dbReference>
<dbReference type="InterPro" id="IPR052640">
    <property type="entry name" value="Gemin-5"/>
</dbReference>
<sequence>MNEVTFPPSPNWYLSSILACSNNGTVAWGSRNAIVIAKASQDGKIFKYNIIPNAHLDRVTSVAFSPKFGEPDNNFLVSGGDEYIARIWNLDTCNAHMAYSYPDNKQKIIGVQWSVSDPTMICCITTEGSLILWYITHGGSKKISLGKLTATCLSCCPHNSNIVAVGTKIGLVYIIDIRGSGTIMYKLRGHDVEIASLSWCPTDINIFNTGAKDLLLASGAKDRSIFIWKAGSDGRYETEIILPTGPMDSQRHRSKLGTASGGWTTVCWVDPNRLLSSSSWGELISWKLSAATKKKPTCELIHASHARGLFCIAHIPSVKSSEDESWRSENSVTVWTLAQDRQVVCCKITGSKFEVVYSVPTQGGYVYCIAACPLDTSRIAFGAGDAMLRLWNLSEPHENFFDVTQLWQKIKGKVRCISWHPEKENWLAFATGEGRVGVFDTNSSKPPVLYRQYHRHTVYTLGWGPAPKSEHFVLYSCGDTELVYYDPEKPNKDPVCVRKKECTEFSWKPDYSCLAIGFEDGSLTFLNRDLVEYGRSTYFLKKAIQCVAWHPGSTATDFNFSPLQHYLAVAVNSPTITIFDVQDLAIESSTNNTAERVPKLVAVLNGHTAKVVSLAWSPHISGYLVSGSYDNTAQVWKVESQELLGTYTGHTNPVHCCMWSPLDPDLIITGSADFTLRIWRLSEQPVIQAVEKTAQKKVRTKKSKHKTNTSQKEHSTDIMDTSVQSDTLDNSTVNGMETIKNIKDQQILTEVKSINTVETKKRKSKSYTYFTSTTKLLNNKSTLSSIRDLAKYVHASEKDGKSTMEVCLEETNKFPSFFGGDDDLTNILEKEKSVHASQGQHNMVTEMDIWTNNLKHNLQEAVKEKRLNDYLVSLAPCLSMKTWQDMCEAYASQLIFENNPNKAVSYLLCTHKIHRAIEVFKDSKMFREAYVLARCKLSPEDPLLVKLLEEWAENTVKEGYFEEAVRCYIKLGDFSKAAKYLGRRKDLASLQVAAELALLAGDQIFSDSLAEESVTEALLNSDCATARGILEQFSGIKYREVQIDAFEEVAKVLRSGNELNKVEDWLNGKVQYDLLLHLSNRYSTSSDNYENLARIVSKTVPENEAQLRVNISHEISLAITSNSMENKLRHLVTALSIISQFEITHPSKNLENYESLLMKMLAHLESKSPTNTDSIFTITVHTVTKSLRAYLCLGLLNWLVNIHNKTPMDEIDESSITLIENLLVDVLDQRTVKFWTMTNEINKLEALLTSNMGKSLTNGTENTQESTTVLMERLESIRAERKSFLEERIAAPSPILAYSKAMELASKLQDINTKERFDRVLSDTWKEATS</sequence>
<feature type="repeat" description="WD" evidence="1">
    <location>
        <begin position="604"/>
        <end position="646"/>
    </location>
</feature>
<dbReference type="RefSeq" id="XP_015605679.1">
    <property type="nucleotide sequence ID" value="XM_015750193.2"/>
</dbReference>
<evidence type="ECO:0000313" key="6">
    <source>
        <dbReference type="Proteomes" id="UP000694920"/>
    </source>
</evidence>
<dbReference type="Pfam" id="PF23774">
    <property type="entry name" value="TPR_GEMI5"/>
    <property type="match status" value="1"/>
</dbReference>
<proteinExistence type="predicted"/>
<dbReference type="Pfam" id="PF23775">
    <property type="entry name" value="Beta-prop_RIG_2nd"/>
    <property type="match status" value="1"/>
</dbReference>
<dbReference type="Proteomes" id="UP000694920">
    <property type="component" value="Unplaced"/>
</dbReference>
<gene>
    <name evidence="7" type="primary">LOC107272741</name>
</gene>
<keyword evidence="1" id="KW-0853">WD repeat</keyword>
<evidence type="ECO:0000259" key="4">
    <source>
        <dbReference type="Pfam" id="PF23774"/>
    </source>
</evidence>
<dbReference type="PROSITE" id="PS50294">
    <property type="entry name" value="WD_REPEATS_REGION"/>
    <property type="match status" value="2"/>
</dbReference>
<feature type="repeat" description="WD" evidence="1">
    <location>
        <begin position="52"/>
        <end position="92"/>
    </location>
</feature>
<dbReference type="GO" id="GO:0003730">
    <property type="term" value="F:mRNA 3'-UTR binding"/>
    <property type="evidence" value="ECO:0007669"/>
    <property type="project" value="TreeGrafter"/>
</dbReference>
<dbReference type="GO" id="GO:0000387">
    <property type="term" value="P:spliceosomal snRNP assembly"/>
    <property type="evidence" value="ECO:0007669"/>
    <property type="project" value="TreeGrafter"/>
</dbReference>
<accession>A0AAJ7CA18</accession>
<dbReference type="KEGG" id="ccin:107272741"/>
<feature type="region of interest" description="Disordered" evidence="2">
    <location>
        <begin position="697"/>
        <end position="718"/>
    </location>
</feature>
<dbReference type="PROSITE" id="PS50082">
    <property type="entry name" value="WD_REPEATS_2"/>
    <property type="match status" value="3"/>
</dbReference>
<dbReference type="InterPro" id="IPR015943">
    <property type="entry name" value="WD40/YVTN_repeat-like_dom_sf"/>
</dbReference>